<keyword evidence="1" id="KW-0472">Membrane</keyword>
<sequence>MKRSHRVDARNKGNKGNKNFIEDLIENKSNPINSIIPSKSSLPKSAYFQGQLYVPNHNNPFSSDSPWQILAILVLVWTIFLLLIVFIFIIKKTVFADLNLRFGRNRHQRVRGTDDDNEWMSASFSDDNHEADENEVPLSTKMSRDDNDLIITNVID</sequence>
<keyword evidence="3" id="KW-1185">Reference proteome</keyword>
<comment type="caution">
    <text evidence="2">The sequence shown here is derived from an EMBL/GenBank/DDBJ whole genome shotgun (WGS) entry which is preliminary data.</text>
</comment>
<reference evidence="2" key="1">
    <citation type="submission" date="2021-06" db="EMBL/GenBank/DDBJ databases">
        <authorList>
            <person name="Kallberg Y."/>
            <person name="Tangrot J."/>
            <person name="Rosling A."/>
        </authorList>
    </citation>
    <scope>NUCLEOTIDE SEQUENCE</scope>
    <source>
        <strain evidence="2">UK204</strain>
    </source>
</reference>
<name>A0A9N8VH57_9GLOM</name>
<dbReference type="AlphaFoldDB" id="A0A9N8VH57"/>
<dbReference type="EMBL" id="CAJVPQ010000147">
    <property type="protein sequence ID" value="CAG8450687.1"/>
    <property type="molecule type" value="Genomic_DNA"/>
</dbReference>
<keyword evidence="1" id="KW-1133">Transmembrane helix</keyword>
<accession>A0A9N8VH57</accession>
<feature type="transmembrane region" description="Helical" evidence="1">
    <location>
        <begin position="67"/>
        <end position="90"/>
    </location>
</feature>
<proteinExistence type="predicted"/>
<organism evidence="2 3">
    <name type="scientific">Funneliformis caledonium</name>
    <dbReference type="NCBI Taxonomy" id="1117310"/>
    <lineage>
        <taxon>Eukaryota</taxon>
        <taxon>Fungi</taxon>
        <taxon>Fungi incertae sedis</taxon>
        <taxon>Mucoromycota</taxon>
        <taxon>Glomeromycotina</taxon>
        <taxon>Glomeromycetes</taxon>
        <taxon>Glomerales</taxon>
        <taxon>Glomeraceae</taxon>
        <taxon>Funneliformis</taxon>
    </lineage>
</organism>
<evidence type="ECO:0000313" key="2">
    <source>
        <dbReference type="EMBL" id="CAG8450687.1"/>
    </source>
</evidence>
<evidence type="ECO:0000313" key="3">
    <source>
        <dbReference type="Proteomes" id="UP000789570"/>
    </source>
</evidence>
<keyword evidence="1" id="KW-0812">Transmembrane</keyword>
<gene>
    <name evidence="2" type="ORF">FCALED_LOCUS1209</name>
</gene>
<dbReference type="OrthoDB" id="2363284at2759"/>
<dbReference type="Proteomes" id="UP000789570">
    <property type="component" value="Unassembled WGS sequence"/>
</dbReference>
<evidence type="ECO:0000256" key="1">
    <source>
        <dbReference type="SAM" id="Phobius"/>
    </source>
</evidence>
<protein>
    <submittedName>
        <fullName evidence="2">11237_t:CDS:1</fullName>
    </submittedName>
</protein>